<evidence type="ECO:0000313" key="4">
    <source>
        <dbReference type="Proteomes" id="UP001201980"/>
    </source>
</evidence>
<dbReference type="InterPro" id="IPR010730">
    <property type="entry name" value="HET"/>
</dbReference>
<evidence type="ECO:0000256" key="1">
    <source>
        <dbReference type="SAM" id="MobiDB-lite"/>
    </source>
</evidence>
<dbReference type="InterPro" id="IPR011009">
    <property type="entry name" value="Kinase-like_dom_sf"/>
</dbReference>
<dbReference type="Proteomes" id="UP001201980">
    <property type="component" value="Unassembled WGS sequence"/>
</dbReference>
<gene>
    <name evidence="3" type="ORF">MKZ38_004714</name>
</gene>
<keyword evidence="4" id="KW-1185">Reference proteome</keyword>
<comment type="caution">
    <text evidence="3">The sequence shown here is derived from an EMBL/GenBank/DDBJ whole genome shotgun (WGS) entry which is preliminary data.</text>
</comment>
<dbReference type="SUPFAM" id="SSF56112">
    <property type="entry name" value="Protein kinase-like (PK-like)"/>
    <property type="match status" value="1"/>
</dbReference>
<proteinExistence type="predicted"/>
<dbReference type="Gene3D" id="1.10.510.10">
    <property type="entry name" value="Transferase(Phosphotransferase) domain 1"/>
    <property type="match status" value="1"/>
</dbReference>
<name>A0AAD5WQV4_9PEZI</name>
<sequence length="1022" mass="114287">MEAIKRFQGRIQNELLTTEISETPNPPPQWYPCGAIGNLVKDNEDVRAILQEAVRSHDDADVEALKEFTLKKAKRLFALLVKSGKLQWLNMFCSKGFGGDCFPVNRVGSDGIIQVAGPREKKFNLVGSSDDDLELFCSVSQWKHALPYIKEVRDAEGLELKTNNSLVKRIVVYQSHLKFPRGNQIGTVCDENGNPHIAVKELASARGGNLRHCWKVQPSLSHAAPNLGREECSMYLRWFFHQLVGIADAIKCLHHPENNTGVSCGRHGDLKSENILCFASNEASPGEIPKDVQLVVADAGHPRFTKRLRSCGGNQRRHQLGQKCIAPAEAETPAVEPRSRRYDIWSLGCLFFESLIWILYGSDRLEEFHVAVETGGTSGTYYGMGPSAGLRDVVKNWIAYIREDPRCSGLTALGRLLGLIETRLLVSKVSERTTSFSSSQQDGRGTPDTAKPRRPAPIPGVVISRPTVCKPDTTPEGADAKEMCRELEKIYKAAKEGTVPWINQEGVEEAGNRAPLQISSTLTPHAIPANHSTPSILLPQPSLLVFFLYLTVPKKIIILTGRAVVSNVKLCSPFRPHPDGNIARLVVLNGTGTAHENYGMAKRCSRCSKLEIWSSTCEFSDTLAELGKQSQSCDLCRLLPEEIVKRAARNKEMINFFGFGSYLTFGERHWSPILSLCTQAEHETLSSSEVQLGLPSLSHIKILSEWIQGCNDSQHLPADSDFVPTRLLAVGDETSRRVRLVCNFEGKVKYVALSHRWGGKDQTRPAEVLFEQTNRHTIEKIKEPKGIPETHLPQTFLDAVTTTRKLKVKYLWIDSLCILQKAYPEDEEGTRDWNFESNLMEKVYSSAYFTIAASCAEHGFDGFLKTRKKREVATMSTENGGKFHVCEIIDSFNGDVEQGEPNKRGWVLRERALSRRTIHFTANQTYWDQPEATASSNQTSTGTCLWRRQWPKPTLKRIDFKRDGYKVPSWSWMALEGEIRYMNVAFGDIKRADDIVSPIENIPIGSLSYTDAASTTNIPTMR</sequence>
<accession>A0AAD5WQV4</accession>
<dbReference type="EMBL" id="JAKWBI020000279">
    <property type="protein sequence ID" value="KAJ2897376.1"/>
    <property type="molecule type" value="Genomic_DNA"/>
</dbReference>
<feature type="region of interest" description="Disordered" evidence="1">
    <location>
        <begin position="434"/>
        <end position="476"/>
    </location>
</feature>
<feature type="domain" description="Heterokaryon incompatibility" evidence="2">
    <location>
        <begin position="750"/>
        <end position="910"/>
    </location>
</feature>
<reference evidence="3" key="1">
    <citation type="submission" date="2022-07" db="EMBL/GenBank/DDBJ databases">
        <title>Draft genome sequence of Zalerion maritima ATCC 34329, a (micro)plastics degrading marine fungus.</title>
        <authorList>
            <person name="Paco A."/>
            <person name="Goncalves M.F.M."/>
            <person name="Rocha-Santos T.A.P."/>
            <person name="Alves A."/>
        </authorList>
    </citation>
    <scope>NUCLEOTIDE SEQUENCE</scope>
    <source>
        <strain evidence="3">ATCC 34329</strain>
    </source>
</reference>
<protein>
    <submittedName>
        <fullName evidence="3">HET-domain-containing protein</fullName>
    </submittedName>
</protein>
<dbReference type="PANTHER" id="PTHR33112:SF16">
    <property type="entry name" value="HETEROKARYON INCOMPATIBILITY DOMAIN-CONTAINING PROTEIN"/>
    <property type="match status" value="1"/>
</dbReference>
<dbReference type="AlphaFoldDB" id="A0AAD5WQV4"/>
<dbReference type="PANTHER" id="PTHR33112">
    <property type="entry name" value="DOMAIN PROTEIN, PUTATIVE-RELATED"/>
    <property type="match status" value="1"/>
</dbReference>
<feature type="compositionally biased region" description="Polar residues" evidence="1">
    <location>
        <begin position="434"/>
        <end position="443"/>
    </location>
</feature>
<organism evidence="3 4">
    <name type="scientific">Zalerion maritima</name>
    <dbReference type="NCBI Taxonomy" id="339359"/>
    <lineage>
        <taxon>Eukaryota</taxon>
        <taxon>Fungi</taxon>
        <taxon>Dikarya</taxon>
        <taxon>Ascomycota</taxon>
        <taxon>Pezizomycotina</taxon>
        <taxon>Sordariomycetes</taxon>
        <taxon>Lulworthiomycetidae</taxon>
        <taxon>Lulworthiales</taxon>
        <taxon>Lulworthiaceae</taxon>
        <taxon>Zalerion</taxon>
    </lineage>
</organism>
<dbReference type="Pfam" id="PF06985">
    <property type="entry name" value="HET"/>
    <property type="match status" value="1"/>
</dbReference>
<evidence type="ECO:0000259" key="2">
    <source>
        <dbReference type="Pfam" id="PF06985"/>
    </source>
</evidence>
<evidence type="ECO:0000313" key="3">
    <source>
        <dbReference type="EMBL" id="KAJ2897376.1"/>
    </source>
</evidence>